<keyword evidence="2" id="KW-1185">Reference proteome</keyword>
<organism evidence="1 2">
    <name type="scientific">Paenibacillus wynnii</name>
    <dbReference type="NCBI Taxonomy" id="268407"/>
    <lineage>
        <taxon>Bacteria</taxon>
        <taxon>Bacillati</taxon>
        <taxon>Bacillota</taxon>
        <taxon>Bacilli</taxon>
        <taxon>Bacillales</taxon>
        <taxon>Paenibacillaceae</taxon>
        <taxon>Paenibacillus</taxon>
    </lineage>
</organism>
<evidence type="ECO:0000313" key="2">
    <source>
        <dbReference type="Proteomes" id="UP000029734"/>
    </source>
</evidence>
<evidence type="ECO:0000313" key="1">
    <source>
        <dbReference type="EMBL" id="KGE20580.1"/>
    </source>
</evidence>
<reference evidence="1 2" key="2">
    <citation type="submission" date="2014-10" db="EMBL/GenBank/DDBJ databases">
        <title>Comparative genomics of the Paenibacillus odorifer group.</title>
        <authorList>
            <person name="Tsai Y.-C."/>
            <person name="Martin N."/>
            <person name="Korlach J."/>
            <person name="Wiedmann M."/>
        </authorList>
    </citation>
    <scope>NUCLEOTIDE SEQUENCE [LARGE SCALE GENOMIC DNA]</scope>
    <source>
        <strain evidence="1 2">DSM 18334</strain>
    </source>
</reference>
<comment type="caution">
    <text evidence="1">The sequence shown here is derived from an EMBL/GenBank/DDBJ whole genome shotgun (WGS) entry which is preliminary data.</text>
</comment>
<dbReference type="InterPro" id="IPR008489">
    <property type="entry name" value="DUF771"/>
</dbReference>
<dbReference type="AlphaFoldDB" id="A0A098MDD1"/>
<gene>
    <name evidence="1" type="ORF">PWYN_15425</name>
</gene>
<dbReference type="EMBL" id="JQCR01000002">
    <property type="protein sequence ID" value="KGE20580.1"/>
    <property type="molecule type" value="Genomic_DNA"/>
</dbReference>
<dbReference type="STRING" id="268407.PWYN_15425"/>
<name>A0A098MDD1_9BACL</name>
<accession>A0A098MDD1</accession>
<proteinExistence type="predicted"/>
<sequence length="105" mass="12423">MNSPIIKVVIDPDYVRQLAEAEIKRQMKDLSPGIWWDMKRLEVETCRKRDWLLANILLNPAFKKEMRSCSNGCEGGRWMFRASEMIRFLDMNFESLNKSPSKLIR</sequence>
<dbReference type="Pfam" id="PF05595">
    <property type="entry name" value="DUF771"/>
    <property type="match status" value="1"/>
</dbReference>
<dbReference type="RefSeq" id="WP_036653019.1">
    <property type="nucleotide sequence ID" value="NZ_JQCR01000002.1"/>
</dbReference>
<protein>
    <recommendedName>
        <fullName evidence="3">DUF771 domain-containing protein</fullName>
    </recommendedName>
</protein>
<evidence type="ECO:0008006" key="3">
    <source>
        <dbReference type="Google" id="ProtNLM"/>
    </source>
</evidence>
<dbReference type="Proteomes" id="UP000029734">
    <property type="component" value="Unassembled WGS sequence"/>
</dbReference>
<reference evidence="1 2" key="1">
    <citation type="submission" date="2014-08" db="EMBL/GenBank/DDBJ databases">
        <authorList>
            <person name="den Bakker H.C."/>
        </authorList>
    </citation>
    <scope>NUCLEOTIDE SEQUENCE [LARGE SCALE GENOMIC DNA]</scope>
    <source>
        <strain evidence="1 2">DSM 18334</strain>
    </source>
</reference>